<dbReference type="EMBL" id="CP036274">
    <property type="protein sequence ID" value="QDU31431.1"/>
    <property type="molecule type" value="Genomic_DNA"/>
</dbReference>
<evidence type="ECO:0000313" key="2">
    <source>
        <dbReference type="Proteomes" id="UP000315017"/>
    </source>
</evidence>
<evidence type="ECO:0000313" key="1">
    <source>
        <dbReference type="EMBL" id="QDU31431.1"/>
    </source>
</evidence>
<sequence>MVSEKTNAIVPVRSPPNTAGTIRLCTLMPRLRYSFPEAQAEAVRLATEYIRQQPKMEGARLGAQPNKVAPKSATSKIPVMWVVVVVFHPPDVVMDGGDLVLDVNIETKEVRPWR</sequence>
<name>A0A517YMJ5_9BACT</name>
<accession>A0A517YMJ5</accession>
<reference evidence="1 2" key="1">
    <citation type="submission" date="2019-02" db="EMBL/GenBank/DDBJ databases">
        <title>Deep-cultivation of Planctomycetes and their phenomic and genomic characterization uncovers novel biology.</title>
        <authorList>
            <person name="Wiegand S."/>
            <person name="Jogler M."/>
            <person name="Boedeker C."/>
            <person name="Pinto D."/>
            <person name="Vollmers J."/>
            <person name="Rivas-Marin E."/>
            <person name="Kohn T."/>
            <person name="Peeters S.H."/>
            <person name="Heuer A."/>
            <person name="Rast P."/>
            <person name="Oberbeckmann S."/>
            <person name="Bunk B."/>
            <person name="Jeske O."/>
            <person name="Meyerdierks A."/>
            <person name="Storesund J.E."/>
            <person name="Kallscheuer N."/>
            <person name="Luecker S."/>
            <person name="Lage O.M."/>
            <person name="Pohl T."/>
            <person name="Merkel B.J."/>
            <person name="Hornburger P."/>
            <person name="Mueller R.-W."/>
            <person name="Bruemmer F."/>
            <person name="Labrenz M."/>
            <person name="Spormann A.M."/>
            <person name="Op den Camp H."/>
            <person name="Overmann J."/>
            <person name="Amann R."/>
            <person name="Jetten M.S.M."/>
            <person name="Mascher T."/>
            <person name="Medema M.H."/>
            <person name="Devos D.P."/>
            <person name="Kaster A.-K."/>
            <person name="Ovreas L."/>
            <person name="Rohde M."/>
            <person name="Galperin M.Y."/>
            <person name="Jogler C."/>
        </authorList>
    </citation>
    <scope>NUCLEOTIDE SEQUENCE [LARGE SCALE GENOMIC DNA]</scope>
    <source>
        <strain evidence="1 2">ETA_A8</strain>
    </source>
</reference>
<gene>
    <name evidence="1" type="ORF">ETAA8_65890</name>
</gene>
<dbReference type="AlphaFoldDB" id="A0A517YMJ5"/>
<protein>
    <submittedName>
        <fullName evidence="1">Uncharacterized protein</fullName>
    </submittedName>
</protein>
<dbReference type="KEGG" id="aagg:ETAA8_65890"/>
<dbReference type="Proteomes" id="UP000315017">
    <property type="component" value="Chromosome"/>
</dbReference>
<keyword evidence="2" id="KW-1185">Reference proteome</keyword>
<organism evidence="1 2">
    <name type="scientific">Anatilimnocola aggregata</name>
    <dbReference type="NCBI Taxonomy" id="2528021"/>
    <lineage>
        <taxon>Bacteria</taxon>
        <taxon>Pseudomonadati</taxon>
        <taxon>Planctomycetota</taxon>
        <taxon>Planctomycetia</taxon>
        <taxon>Pirellulales</taxon>
        <taxon>Pirellulaceae</taxon>
        <taxon>Anatilimnocola</taxon>
    </lineage>
</organism>
<proteinExistence type="predicted"/>